<dbReference type="PANTHER" id="PTHR33336">
    <property type="entry name" value="QUINOL MONOOXYGENASE YGIN-RELATED"/>
    <property type="match status" value="1"/>
</dbReference>
<name>A0A411PJ79_9GAMM</name>
<dbReference type="InterPro" id="IPR011008">
    <property type="entry name" value="Dimeric_a/b-barrel"/>
</dbReference>
<dbReference type="GO" id="GO:0004497">
    <property type="term" value="F:monooxygenase activity"/>
    <property type="evidence" value="ECO:0007669"/>
    <property type="project" value="UniProtKB-KW"/>
</dbReference>
<gene>
    <name evidence="2" type="ORF">EXU30_13215</name>
</gene>
<protein>
    <submittedName>
        <fullName evidence="2">Antibiotic biosynthesis monooxygenase</fullName>
    </submittedName>
</protein>
<dbReference type="Pfam" id="PF03992">
    <property type="entry name" value="ABM"/>
    <property type="match status" value="1"/>
</dbReference>
<dbReference type="RefSeq" id="WP_130600765.1">
    <property type="nucleotide sequence ID" value="NZ_CP036200.1"/>
</dbReference>
<dbReference type="AlphaFoldDB" id="A0A411PJ79"/>
<dbReference type="InterPro" id="IPR007138">
    <property type="entry name" value="ABM_dom"/>
</dbReference>
<dbReference type="KEGG" id="smai:EXU30_13215"/>
<evidence type="ECO:0000259" key="1">
    <source>
        <dbReference type="PROSITE" id="PS51725"/>
    </source>
</evidence>
<dbReference type="Proteomes" id="UP000291106">
    <property type="component" value="Chromosome"/>
</dbReference>
<keyword evidence="2" id="KW-0503">Monooxygenase</keyword>
<dbReference type="PANTHER" id="PTHR33336:SF3">
    <property type="entry name" value="ABM DOMAIN-CONTAINING PROTEIN"/>
    <property type="match status" value="1"/>
</dbReference>
<organism evidence="2 3">
    <name type="scientific">Shewanella maritima</name>
    <dbReference type="NCBI Taxonomy" id="2520507"/>
    <lineage>
        <taxon>Bacteria</taxon>
        <taxon>Pseudomonadati</taxon>
        <taxon>Pseudomonadota</taxon>
        <taxon>Gammaproteobacteria</taxon>
        <taxon>Alteromonadales</taxon>
        <taxon>Shewanellaceae</taxon>
        <taxon>Shewanella</taxon>
    </lineage>
</organism>
<dbReference type="SUPFAM" id="SSF54909">
    <property type="entry name" value="Dimeric alpha+beta barrel"/>
    <property type="match status" value="1"/>
</dbReference>
<evidence type="ECO:0000313" key="2">
    <source>
        <dbReference type="EMBL" id="QBF83544.1"/>
    </source>
</evidence>
<keyword evidence="3" id="KW-1185">Reference proteome</keyword>
<evidence type="ECO:0000313" key="3">
    <source>
        <dbReference type="Proteomes" id="UP000291106"/>
    </source>
</evidence>
<proteinExistence type="predicted"/>
<sequence>MDYKINTLQLVCVAQFTAKAGKRDELVAALAALIPDTRRESGCIRYELNVSLDDDNKVAFVEKFVDREAFDKHCAKDAIQDYFHNVMPELVESHHVEVFNQVIA</sequence>
<dbReference type="EMBL" id="CP036200">
    <property type="protein sequence ID" value="QBF83544.1"/>
    <property type="molecule type" value="Genomic_DNA"/>
</dbReference>
<dbReference type="GO" id="GO:0005829">
    <property type="term" value="C:cytosol"/>
    <property type="evidence" value="ECO:0007669"/>
    <property type="project" value="TreeGrafter"/>
</dbReference>
<dbReference type="OrthoDB" id="6912333at2"/>
<accession>A0A411PJ79</accession>
<reference evidence="2 3" key="1">
    <citation type="submission" date="2019-02" db="EMBL/GenBank/DDBJ databases">
        <title>Shewanella sp. D4-2 isolated from Dokdo Island.</title>
        <authorList>
            <person name="Baek K."/>
        </authorList>
    </citation>
    <scope>NUCLEOTIDE SEQUENCE [LARGE SCALE GENOMIC DNA]</scope>
    <source>
        <strain evidence="2 3">D4-2</strain>
    </source>
</reference>
<keyword evidence="2" id="KW-0560">Oxidoreductase</keyword>
<dbReference type="InterPro" id="IPR050744">
    <property type="entry name" value="AI-2_Isomerase_LsrG"/>
</dbReference>
<dbReference type="PROSITE" id="PS51725">
    <property type="entry name" value="ABM"/>
    <property type="match status" value="1"/>
</dbReference>
<dbReference type="Gene3D" id="3.30.70.100">
    <property type="match status" value="1"/>
</dbReference>
<feature type="domain" description="ABM" evidence="1">
    <location>
        <begin position="10"/>
        <end position="99"/>
    </location>
</feature>